<protein>
    <submittedName>
        <fullName evidence="5">Cold shock protein 1</fullName>
    </submittedName>
</protein>
<dbReference type="InterPro" id="IPR019844">
    <property type="entry name" value="CSD_CS"/>
</dbReference>
<keyword evidence="6" id="KW-1185">Reference proteome</keyword>
<feature type="domain" description="CSD" evidence="4">
    <location>
        <begin position="12"/>
        <end position="78"/>
    </location>
</feature>
<dbReference type="AlphaFoldDB" id="A0ABD1P855"/>
<dbReference type="PROSITE" id="PS51857">
    <property type="entry name" value="CSD_2"/>
    <property type="match status" value="1"/>
</dbReference>
<dbReference type="PANTHER" id="PTHR46565">
    <property type="entry name" value="COLD SHOCK DOMAIN PROTEIN 2"/>
    <property type="match status" value="1"/>
</dbReference>
<dbReference type="InterPro" id="IPR012340">
    <property type="entry name" value="NA-bd_OB-fold"/>
</dbReference>
<dbReference type="InterPro" id="IPR011129">
    <property type="entry name" value="CSD"/>
</dbReference>
<dbReference type="Pfam" id="PF00098">
    <property type="entry name" value="zf-CCHC"/>
    <property type="match status" value="2"/>
</dbReference>
<dbReference type="GO" id="GO:0008270">
    <property type="term" value="F:zinc ion binding"/>
    <property type="evidence" value="ECO:0007669"/>
    <property type="project" value="UniProtKB-KW"/>
</dbReference>
<dbReference type="PROSITE" id="PS00352">
    <property type="entry name" value="CSD_1"/>
    <property type="match status" value="1"/>
</dbReference>
<feature type="domain" description="CCHC-type" evidence="3">
    <location>
        <begin position="164"/>
        <end position="179"/>
    </location>
</feature>
<comment type="caution">
    <text evidence="5">The sequence shown here is derived from an EMBL/GenBank/DDBJ whole genome shotgun (WGS) entry which is preliminary data.</text>
</comment>
<evidence type="ECO:0000313" key="6">
    <source>
        <dbReference type="Proteomes" id="UP001604336"/>
    </source>
</evidence>
<evidence type="ECO:0000256" key="2">
    <source>
        <dbReference type="SAM" id="MobiDB-lite"/>
    </source>
</evidence>
<keyword evidence="1" id="KW-0863">Zinc-finger</keyword>
<evidence type="ECO:0000259" key="3">
    <source>
        <dbReference type="PROSITE" id="PS50158"/>
    </source>
</evidence>
<keyword evidence="1" id="KW-0479">Metal-binding</keyword>
<evidence type="ECO:0000256" key="1">
    <source>
        <dbReference type="PROSITE-ProRule" id="PRU00047"/>
    </source>
</evidence>
<accession>A0ABD1P855</accession>
<reference evidence="6" key="1">
    <citation type="submission" date="2024-07" db="EMBL/GenBank/DDBJ databases">
        <title>Two chromosome-level genome assemblies of Korean endemic species Abeliophyllum distichum and Forsythia ovata (Oleaceae).</title>
        <authorList>
            <person name="Jang H."/>
        </authorList>
    </citation>
    <scope>NUCLEOTIDE SEQUENCE [LARGE SCALE GENOMIC DNA]</scope>
</reference>
<dbReference type="InterPro" id="IPR001878">
    <property type="entry name" value="Znf_CCHC"/>
</dbReference>
<dbReference type="EMBL" id="JBFOLK010000014">
    <property type="protein sequence ID" value="KAL2460052.1"/>
    <property type="molecule type" value="Genomic_DNA"/>
</dbReference>
<dbReference type="Proteomes" id="UP001604336">
    <property type="component" value="Unassembled WGS sequence"/>
</dbReference>
<proteinExistence type="predicted"/>
<dbReference type="SMART" id="SM00343">
    <property type="entry name" value="ZnF_C2HC"/>
    <property type="match status" value="2"/>
</dbReference>
<dbReference type="PANTHER" id="PTHR46565:SF20">
    <property type="entry name" value="COLD SHOCK DOMAIN-CONTAINING PROTEIN 4"/>
    <property type="match status" value="1"/>
</dbReference>
<keyword evidence="1" id="KW-0862">Zinc</keyword>
<name>A0ABD1P855_9LAMI</name>
<dbReference type="InterPro" id="IPR036875">
    <property type="entry name" value="Znf_CCHC_sf"/>
</dbReference>
<dbReference type="FunFam" id="4.10.60.10:FF:000034">
    <property type="entry name" value="Universal minicircle sequence binding protein (UMSBP), putative"/>
    <property type="match status" value="1"/>
</dbReference>
<evidence type="ECO:0000313" key="5">
    <source>
        <dbReference type="EMBL" id="KAL2460052.1"/>
    </source>
</evidence>
<dbReference type="CDD" id="cd04458">
    <property type="entry name" value="CSP_CDS"/>
    <property type="match status" value="1"/>
</dbReference>
<feature type="compositionally biased region" description="Gly residues" evidence="2">
    <location>
        <begin position="78"/>
        <end position="104"/>
    </location>
</feature>
<dbReference type="SUPFAM" id="SSF50249">
    <property type="entry name" value="Nucleic acid-binding proteins"/>
    <property type="match status" value="1"/>
</dbReference>
<dbReference type="Pfam" id="PF00313">
    <property type="entry name" value="CSD"/>
    <property type="match status" value="1"/>
</dbReference>
<dbReference type="PROSITE" id="PS50158">
    <property type="entry name" value="ZF_CCHC"/>
    <property type="match status" value="2"/>
</dbReference>
<feature type="domain" description="CCHC-type" evidence="3">
    <location>
        <begin position="203"/>
        <end position="218"/>
    </location>
</feature>
<feature type="region of interest" description="Disordered" evidence="2">
    <location>
        <begin position="71"/>
        <end position="107"/>
    </location>
</feature>
<dbReference type="Gene3D" id="2.40.50.140">
    <property type="entry name" value="Nucleic acid-binding proteins"/>
    <property type="match status" value="1"/>
</dbReference>
<dbReference type="Gene3D" id="4.10.60.10">
    <property type="entry name" value="Zinc finger, CCHC-type"/>
    <property type="match status" value="2"/>
</dbReference>
<sequence>MAEESDNGGGGVKTGSVKWFNDQKGFGFITPDDGSEDLFVHQSAIKTEGFRSLGDGETVEFEVEYGSDGRAKAANVTGPGGASVQGSTRGYGGSGGGGGGGGGGRGRREGGGGGYGYNGGGGGYGYNEGGGSRGGSRGGGGYGGGGYGGGGGGYGGGGGGGSGCFKCGETGHMARDCTQGGGSGGGGGGRYGGGGGGGGGGSCYNCGEEGHFARECPNANR</sequence>
<dbReference type="SMART" id="SM00357">
    <property type="entry name" value="CSP"/>
    <property type="match status" value="1"/>
</dbReference>
<gene>
    <name evidence="5" type="ORF">Adt_43472</name>
</gene>
<organism evidence="5 6">
    <name type="scientific">Abeliophyllum distichum</name>
    <dbReference type="NCBI Taxonomy" id="126358"/>
    <lineage>
        <taxon>Eukaryota</taxon>
        <taxon>Viridiplantae</taxon>
        <taxon>Streptophyta</taxon>
        <taxon>Embryophyta</taxon>
        <taxon>Tracheophyta</taxon>
        <taxon>Spermatophyta</taxon>
        <taxon>Magnoliopsida</taxon>
        <taxon>eudicotyledons</taxon>
        <taxon>Gunneridae</taxon>
        <taxon>Pentapetalae</taxon>
        <taxon>asterids</taxon>
        <taxon>lamiids</taxon>
        <taxon>Lamiales</taxon>
        <taxon>Oleaceae</taxon>
        <taxon>Forsythieae</taxon>
        <taxon>Abeliophyllum</taxon>
    </lineage>
</organism>
<dbReference type="SUPFAM" id="SSF57756">
    <property type="entry name" value="Retrovirus zinc finger-like domains"/>
    <property type="match status" value="1"/>
</dbReference>
<evidence type="ECO:0000259" key="4">
    <source>
        <dbReference type="PROSITE" id="PS51857"/>
    </source>
</evidence>
<dbReference type="InterPro" id="IPR002059">
    <property type="entry name" value="CSP_DNA-bd"/>
</dbReference>
<dbReference type="PRINTS" id="PR00050">
    <property type="entry name" value="COLDSHOCK"/>
</dbReference>